<sequence>MNTSHRYRCVFYHTPKTAGRSITALPWWDSTSGHMPYPCERDPPAGYLRFAVVRNPWDRLVSAWAWMLRQQPGLCDRDFRRFVLTFSEWAHRDRLPFIRQTIYLADDWGRLIPDVLLRFEHLQEDVDLLCERLGIPLATVPHENRSDHPPYREMYDAETWAVVGRCYRADVDRLGYADGAH</sequence>
<keyword evidence="1" id="KW-0808">Transferase</keyword>
<dbReference type="AlphaFoldDB" id="A0A6M3KW21"/>
<name>A0A6M3KW21_9ZZZZ</name>
<reference evidence="1" key="1">
    <citation type="submission" date="2020-03" db="EMBL/GenBank/DDBJ databases">
        <title>The deep terrestrial virosphere.</title>
        <authorList>
            <person name="Holmfeldt K."/>
            <person name="Nilsson E."/>
            <person name="Simone D."/>
            <person name="Lopez-Fernandez M."/>
            <person name="Wu X."/>
            <person name="de Brujin I."/>
            <person name="Lundin D."/>
            <person name="Andersson A."/>
            <person name="Bertilsson S."/>
            <person name="Dopson M."/>
        </authorList>
    </citation>
    <scope>NUCLEOTIDE SEQUENCE</scope>
    <source>
        <strain evidence="1">MM415B02139</strain>
    </source>
</reference>
<evidence type="ECO:0000313" key="1">
    <source>
        <dbReference type="EMBL" id="QJA86100.1"/>
    </source>
</evidence>
<dbReference type="GO" id="GO:0016020">
    <property type="term" value="C:membrane"/>
    <property type="evidence" value="ECO:0007669"/>
    <property type="project" value="InterPro"/>
</dbReference>
<dbReference type="EMBL" id="MT142614">
    <property type="protein sequence ID" value="QJA86100.1"/>
    <property type="molecule type" value="Genomic_DNA"/>
</dbReference>
<dbReference type="SUPFAM" id="SSF52540">
    <property type="entry name" value="P-loop containing nucleoside triphosphate hydrolases"/>
    <property type="match status" value="1"/>
</dbReference>
<dbReference type="InterPro" id="IPR005331">
    <property type="entry name" value="Sulfotransferase"/>
</dbReference>
<dbReference type="GO" id="GO:0008146">
    <property type="term" value="F:sulfotransferase activity"/>
    <property type="evidence" value="ECO:0007669"/>
    <property type="project" value="InterPro"/>
</dbReference>
<dbReference type="InterPro" id="IPR027417">
    <property type="entry name" value="P-loop_NTPase"/>
</dbReference>
<proteinExistence type="predicted"/>
<dbReference type="Pfam" id="PF03567">
    <property type="entry name" value="Sulfotransfer_2"/>
    <property type="match status" value="1"/>
</dbReference>
<organism evidence="1">
    <name type="scientific">viral metagenome</name>
    <dbReference type="NCBI Taxonomy" id="1070528"/>
    <lineage>
        <taxon>unclassified sequences</taxon>
        <taxon>metagenomes</taxon>
        <taxon>organismal metagenomes</taxon>
    </lineage>
</organism>
<protein>
    <submittedName>
        <fullName evidence="1">Putative sulfotransferase domain contining protein</fullName>
    </submittedName>
</protein>
<gene>
    <name evidence="1" type="ORF">MM415B02139_0013</name>
</gene>
<accession>A0A6M3KW21</accession>